<proteinExistence type="inferred from homology"/>
<dbReference type="InterPro" id="IPR054542">
    <property type="entry name" value="Cys_met_metab_PP"/>
</dbReference>
<protein>
    <submittedName>
        <fullName evidence="5">Cystathionine beta-lyase</fullName>
    </submittedName>
</protein>
<dbReference type="AlphaFoldDB" id="A0AAV5QS07"/>
<evidence type="ECO:0000256" key="1">
    <source>
        <dbReference type="ARBA" id="ARBA00001933"/>
    </source>
</evidence>
<keyword evidence="2 3" id="KW-0663">Pyridoxal phosphate</keyword>
<dbReference type="InterPro" id="IPR000277">
    <property type="entry name" value="Cys/Met-Metab_PyrdxlP-dep_enz"/>
</dbReference>
<evidence type="ECO:0000313" key="5">
    <source>
        <dbReference type="EMBL" id="GMM37366.1"/>
    </source>
</evidence>
<dbReference type="PROSITE" id="PS00868">
    <property type="entry name" value="CYS_MET_METAB_PP"/>
    <property type="match status" value="1"/>
</dbReference>
<organism evidence="5 6">
    <name type="scientific">Saccharomycopsis crataegensis</name>
    <dbReference type="NCBI Taxonomy" id="43959"/>
    <lineage>
        <taxon>Eukaryota</taxon>
        <taxon>Fungi</taxon>
        <taxon>Dikarya</taxon>
        <taxon>Ascomycota</taxon>
        <taxon>Saccharomycotina</taxon>
        <taxon>Saccharomycetes</taxon>
        <taxon>Saccharomycopsidaceae</taxon>
        <taxon>Saccharomycopsis</taxon>
    </lineage>
</organism>
<gene>
    <name evidence="5" type="ORF">DASC09_046910</name>
</gene>
<dbReference type="GO" id="GO:0016846">
    <property type="term" value="F:carbon-sulfur lyase activity"/>
    <property type="evidence" value="ECO:0007669"/>
    <property type="project" value="TreeGrafter"/>
</dbReference>
<accession>A0AAV5QS07</accession>
<dbReference type="RefSeq" id="XP_064854362.1">
    <property type="nucleotide sequence ID" value="XM_064998290.1"/>
</dbReference>
<evidence type="ECO:0000256" key="2">
    <source>
        <dbReference type="ARBA" id="ARBA00022898"/>
    </source>
</evidence>
<evidence type="ECO:0000313" key="6">
    <source>
        <dbReference type="Proteomes" id="UP001360560"/>
    </source>
</evidence>
<dbReference type="PANTHER" id="PTHR11808">
    <property type="entry name" value="TRANS-SULFURATION ENZYME FAMILY MEMBER"/>
    <property type="match status" value="1"/>
</dbReference>
<comment type="caution">
    <text evidence="5">The sequence shown here is derived from an EMBL/GenBank/DDBJ whole genome shotgun (WGS) entry which is preliminary data.</text>
</comment>
<dbReference type="InterPro" id="IPR015422">
    <property type="entry name" value="PyrdxlP-dep_Trfase_small"/>
</dbReference>
<dbReference type="InterPro" id="IPR015421">
    <property type="entry name" value="PyrdxlP-dep_Trfase_major"/>
</dbReference>
<dbReference type="PANTHER" id="PTHR11808:SF35">
    <property type="entry name" value="CYSTATHIONINE GAMMA-SYNTHASE (AFU_ORTHOLOGUE AFUA_7G01590)"/>
    <property type="match status" value="1"/>
</dbReference>
<dbReference type="FunFam" id="3.90.1150.10:FF:000066">
    <property type="entry name" value="Putative cystathionine beta-lyase"/>
    <property type="match status" value="1"/>
</dbReference>
<dbReference type="Gene3D" id="3.90.1150.10">
    <property type="entry name" value="Aspartate Aminotransferase, domain 1"/>
    <property type="match status" value="1"/>
</dbReference>
<dbReference type="InterPro" id="IPR015424">
    <property type="entry name" value="PyrdxlP-dep_Trfase"/>
</dbReference>
<dbReference type="SUPFAM" id="SSF53383">
    <property type="entry name" value="PLP-dependent transferases"/>
    <property type="match status" value="1"/>
</dbReference>
<dbReference type="Gene3D" id="3.40.640.10">
    <property type="entry name" value="Type I PLP-dependent aspartate aminotransferase-like (Major domain)"/>
    <property type="match status" value="1"/>
</dbReference>
<dbReference type="PIRSF" id="PIRSF001434">
    <property type="entry name" value="CGS"/>
    <property type="match status" value="1"/>
</dbReference>
<name>A0AAV5QS07_9ASCO</name>
<reference evidence="5 6" key="1">
    <citation type="journal article" date="2023" name="Elife">
        <title>Identification of key yeast species and microbe-microbe interactions impacting larval growth of Drosophila in the wild.</title>
        <authorList>
            <person name="Mure A."/>
            <person name="Sugiura Y."/>
            <person name="Maeda R."/>
            <person name="Honda K."/>
            <person name="Sakurai N."/>
            <person name="Takahashi Y."/>
            <person name="Watada M."/>
            <person name="Katoh T."/>
            <person name="Gotoh A."/>
            <person name="Gotoh Y."/>
            <person name="Taniguchi I."/>
            <person name="Nakamura K."/>
            <person name="Hayashi T."/>
            <person name="Katayama T."/>
            <person name="Uemura T."/>
            <person name="Hattori Y."/>
        </authorList>
    </citation>
    <scope>NUCLEOTIDE SEQUENCE [LARGE SCALE GENOMIC DNA]</scope>
    <source>
        <strain evidence="5 6">SC-9</strain>
    </source>
</reference>
<evidence type="ECO:0000256" key="4">
    <source>
        <dbReference type="RuleBase" id="RU362118"/>
    </source>
</evidence>
<keyword evidence="6" id="KW-1185">Reference proteome</keyword>
<feature type="modified residue" description="N6-(pyridoxal phosphate)lysine" evidence="3">
    <location>
        <position position="204"/>
    </location>
</feature>
<comment type="cofactor">
    <cofactor evidence="1 4">
        <name>pyridoxal 5'-phosphate</name>
        <dbReference type="ChEBI" id="CHEBI:597326"/>
    </cofactor>
</comment>
<dbReference type="FunFam" id="3.40.640.10:FF:000072">
    <property type="entry name" value="Putative cystathionine beta-lyase"/>
    <property type="match status" value="1"/>
</dbReference>
<dbReference type="GO" id="GO:0019346">
    <property type="term" value="P:transsulfuration"/>
    <property type="evidence" value="ECO:0007669"/>
    <property type="project" value="InterPro"/>
</dbReference>
<comment type="similarity">
    <text evidence="4">Belongs to the trans-sulfuration enzymes family.</text>
</comment>
<dbReference type="GO" id="GO:0005737">
    <property type="term" value="C:cytoplasm"/>
    <property type="evidence" value="ECO:0007669"/>
    <property type="project" value="TreeGrafter"/>
</dbReference>
<dbReference type="EMBL" id="BTFZ01000011">
    <property type="protein sequence ID" value="GMM37366.1"/>
    <property type="molecule type" value="Genomic_DNA"/>
</dbReference>
<dbReference type="GO" id="GO:0030170">
    <property type="term" value="F:pyridoxal phosphate binding"/>
    <property type="evidence" value="ECO:0007669"/>
    <property type="project" value="InterPro"/>
</dbReference>
<evidence type="ECO:0000256" key="3">
    <source>
        <dbReference type="PIRSR" id="PIRSR001434-2"/>
    </source>
</evidence>
<dbReference type="GeneID" id="90075341"/>
<dbReference type="Proteomes" id="UP001360560">
    <property type="component" value="Unassembled WGS sequence"/>
</dbReference>
<sequence length="380" mass="42351">MAGSQTKLIHCDDETSRVPDVAPPINVAATFKYPEDPAKLVTAEEVESEEGWVANGSPIYSRISHPNSESAEALMTGFLGRPTVLYNTGLASFNALLFHYHPKRIFFDRCYHGCHGMANLMTRWGALEQHTLSDEDLDKYLQAGDLLHLETPVNPDGTSFDISYYAQKAHEKGAFLSVDSTFAPYPLQDPFAFGADVVMHSGTKYFGGHSDLLAGVLVVKDSKTRHQLLEDRIYLASNISNLDAFLLLRSLRTYELRIRQQSSNAEKLVKYLADKKGEYKVLDKISHSSLQTEAFVKKQLPNGFGPVFTIEVTDAEIARVFPSKLKYFHHATSLGGVESLIEWRALSNADAAKTILRISVGIENVEDLIEDFDQALRSFN</sequence>
<dbReference type="Pfam" id="PF01053">
    <property type="entry name" value="Cys_Met_Meta_PP"/>
    <property type="match status" value="1"/>
</dbReference>